<dbReference type="Proteomes" id="UP000614601">
    <property type="component" value="Unassembled WGS sequence"/>
</dbReference>
<sequence>MPNSPTEKLEQPENPVSDVQAPKILVVETASCRQVPLCTNCSQNVSDLQHENAQFAFKSNFDKEFDIQEIQNVRSPTKKGLAISNSTRAIAKRAKLDVNSLREKNVLQSDLNLSYPSEVQFTDDNRKVVFPESEYDILEKRLIALESELQHSGGNEDPEFKRLCKMGVIYEEKWARLYCRDYNKPINEYRNEAIGVLKQNLNIRRDGLRPFMRLMQSRQLSYTPDTQKVKRDILSASPAVNIISGRMTTPKEYSKGNVKKMFGHCVPITTLMTGPYYNYSYVQQDHCYMIENELFDIESRLKRCAPGTQEYKRLAEEGKRLRFEWKHTYEEIRRTRSITQPVSAYDLKKCVVVNRGGKRIALPVTDEEISQQLMEGDIDVEVQD</sequence>
<name>A0A811JSU6_9BILA</name>
<accession>A0A811JSU6</accession>
<evidence type="ECO:0000313" key="1">
    <source>
        <dbReference type="EMBL" id="CAD5206218.1"/>
    </source>
</evidence>
<dbReference type="Proteomes" id="UP000783686">
    <property type="component" value="Unassembled WGS sequence"/>
</dbReference>
<reference evidence="1" key="1">
    <citation type="submission" date="2020-09" db="EMBL/GenBank/DDBJ databases">
        <authorList>
            <person name="Kikuchi T."/>
        </authorList>
    </citation>
    <scope>NUCLEOTIDE SEQUENCE</scope>
    <source>
        <strain evidence="1">SH1</strain>
    </source>
</reference>
<protein>
    <submittedName>
        <fullName evidence="1">Uncharacterized protein</fullName>
    </submittedName>
</protein>
<organism evidence="1 2">
    <name type="scientific">Bursaphelenchus okinawaensis</name>
    <dbReference type="NCBI Taxonomy" id="465554"/>
    <lineage>
        <taxon>Eukaryota</taxon>
        <taxon>Metazoa</taxon>
        <taxon>Ecdysozoa</taxon>
        <taxon>Nematoda</taxon>
        <taxon>Chromadorea</taxon>
        <taxon>Rhabditida</taxon>
        <taxon>Tylenchina</taxon>
        <taxon>Tylenchomorpha</taxon>
        <taxon>Aphelenchoidea</taxon>
        <taxon>Aphelenchoididae</taxon>
        <taxon>Bursaphelenchus</taxon>
    </lineage>
</organism>
<keyword evidence="2" id="KW-1185">Reference proteome</keyword>
<dbReference type="EMBL" id="CAJFDH010000001">
    <property type="protein sequence ID" value="CAD5206218.1"/>
    <property type="molecule type" value="Genomic_DNA"/>
</dbReference>
<dbReference type="AlphaFoldDB" id="A0A811JSU6"/>
<dbReference type="EMBL" id="CAJFCW020000001">
    <property type="protein sequence ID" value="CAG9080892.1"/>
    <property type="molecule type" value="Genomic_DNA"/>
</dbReference>
<dbReference type="OrthoDB" id="5814531at2759"/>
<comment type="caution">
    <text evidence="1">The sequence shown here is derived from an EMBL/GenBank/DDBJ whole genome shotgun (WGS) entry which is preliminary data.</text>
</comment>
<proteinExistence type="predicted"/>
<gene>
    <name evidence="1" type="ORF">BOKJ2_LOCUS902</name>
</gene>
<evidence type="ECO:0000313" key="2">
    <source>
        <dbReference type="Proteomes" id="UP000614601"/>
    </source>
</evidence>